<dbReference type="Gene3D" id="2.30.30.60">
    <property type="match status" value="1"/>
</dbReference>
<feature type="transmembrane region" description="Helical" evidence="7">
    <location>
        <begin position="65"/>
        <end position="85"/>
    </location>
</feature>
<keyword evidence="6 7" id="KW-0472">Membrane</keyword>
<keyword evidence="4 7" id="KW-0812">Transmembrane</keyword>
<dbReference type="Gene3D" id="3.30.70.100">
    <property type="match status" value="1"/>
</dbReference>
<gene>
    <name evidence="10" type="ORF">SKTS_27080</name>
</gene>
<dbReference type="GO" id="GO:0005886">
    <property type="term" value="C:plasma membrane"/>
    <property type="evidence" value="ECO:0007669"/>
    <property type="project" value="UniProtKB-SubCell"/>
</dbReference>
<evidence type="ECO:0000256" key="2">
    <source>
        <dbReference type="ARBA" id="ARBA00008017"/>
    </source>
</evidence>
<reference evidence="11" key="1">
    <citation type="submission" date="2020-03" db="EMBL/GenBank/DDBJ databases">
        <title>Complete genome sequence of sulfur-oxidizing bacterium skT11.</title>
        <authorList>
            <person name="Kanda M."/>
            <person name="Kojima H."/>
            <person name="Fukui M."/>
        </authorList>
    </citation>
    <scope>NUCLEOTIDE SEQUENCE [LARGE SCALE GENOMIC DNA]</scope>
    <source>
        <strain evidence="11">skT11</strain>
    </source>
</reference>
<feature type="transmembrane region" description="Helical" evidence="7">
    <location>
        <begin position="165"/>
        <end position="186"/>
    </location>
</feature>
<dbReference type="InterPro" id="IPR011014">
    <property type="entry name" value="MscS_channel_TM-2"/>
</dbReference>
<feature type="transmembrane region" description="Helical" evidence="7">
    <location>
        <begin position="231"/>
        <end position="249"/>
    </location>
</feature>
<evidence type="ECO:0000256" key="3">
    <source>
        <dbReference type="ARBA" id="ARBA00022475"/>
    </source>
</evidence>
<evidence type="ECO:0000256" key="7">
    <source>
        <dbReference type="SAM" id="Phobius"/>
    </source>
</evidence>
<dbReference type="Gene3D" id="1.10.287.1260">
    <property type="match status" value="1"/>
</dbReference>
<protein>
    <submittedName>
        <fullName evidence="10">Mechanosensitive ion channel protein</fullName>
    </submittedName>
</protein>
<evidence type="ECO:0000313" key="11">
    <source>
        <dbReference type="Proteomes" id="UP000502260"/>
    </source>
</evidence>
<evidence type="ECO:0000313" key="10">
    <source>
        <dbReference type="EMBL" id="BCB27822.1"/>
    </source>
</evidence>
<feature type="domain" description="Mechanosensitive ion channel MscS C-terminal" evidence="9">
    <location>
        <begin position="329"/>
        <end position="409"/>
    </location>
</feature>
<organism evidence="10 11">
    <name type="scientific">Sulfurimicrobium lacus</name>
    <dbReference type="NCBI Taxonomy" id="2715678"/>
    <lineage>
        <taxon>Bacteria</taxon>
        <taxon>Pseudomonadati</taxon>
        <taxon>Pseudomonadota</taxon>
        <taxon>Betaproteobacteria</taxon>
        <taxon>Nitrosomonadales</taxon>
        <taxon>Sulfuricellaceae</taxon>
        <taxon>Sulfurimicrobium</taxon>
    </lineage>
</organism>
<dbReference type="AlphaFoldDB" id="A0A6F8VFU5"/>
<feature type="transmembrane region" description="Helical" evidence="7">
    <location>
        <begin position="206"/>
        <end position="225"/>
    </location>
</feature>
<dbReference type="InterPro" id="IPR011066">
    <property type="entry name" value="MscS_channel_C_sf"/>
</dbReference>
<keyword evidence="11" id="KW-1185">Reference proteome</keyword>
<feature type="transmembrane region" description="Helical" evidence="7">
    <location>
        <begin position="127"/>
        <end position="145"/>
    </location>
</feature>
<dbReference type="SUPFAM" id="SSF82861">
    <property type="entry name" value="Mechanosensitive channel protein MscS (YggB), transmembrane region"/>
    <property type="match status" value="1"/>
</dbReference>
<feature type="domain" description="Mechanosensitive ion channel MscS" evidence="8">
    <location>
        <begin position="252"/>
        <end position="317"/>
    </location>
</feature>
<dbReference type="PANTHER" id="PTHR30347:SF1">
    <property type="entry name" value="MECHANOSENSITIVE CHANNEL MSCK"/>
    <property type="match status" value="1"/>
</dbReference>
<dbReference type="InterPro" id="IPR049278">
    <property type="entry name" value="MS_channel_C"/>
</dbReference>
<accession>A0A6F8VFU5</accession>
<sequence length="420" mass="46638">MNNTQEIRNLLFDLFSDLQQADIWWQLGVLVFSLVLAWLFMRLIRAQVPVQEGAWKLGMGGVNRITFPLAALLLVLSGKAVLQHWQHVALLNVTVPLLLSLALVRLAVYALRHIFAPSGWLQTSERFIAILIWSGVALHITGFLPEILQAMDDLSFHVGKNKISLLLILSGLLSVAVTMLVALWIASSMEGRLMRAEHLNMSLRVVLAKFLRAVLVLIGMLVALPLAGIDITVLSVFGGALGVGIGFGLQKIASNYVSGFIILLDHSIRIGDLVTVDNRYGTVTKITSRYAVIKGSDGTEALIPNETLITSTVLNHSYTNHELRVFIPLQVSYDSPLEKAMEIMMEEAGKHARVMQEPPPQVFLKNFGDSGIDLELSAWINDPEEGQQNLRSEINLGIWRRFQQEGIEIPYPQRVVRLVS</sequence>
<dbReference type="InterPro" id="IPR023408">
    <property type="entry name" value="MscS_beta-dom_sf"/>
</dbReference>
<evidence type="ECO:0000259" key="8">
    <source>
        <dbReference type="Pfam" id="PF00924"/>
    </source>
</evidence>
<evidence type="ECO:0000256" key="1">
    <source>
        <dbReference type="ARBA" id="ARBA00004651"/>
    </source>
</evidence>
<dbReference type="InterPro" id="IPR010920">
    <property type="entry name" value="LSM_dom_sf"/>
</dbReference>
<dbReference type="EMBL" id="AP022853">
    <property type="protein sequence ID" value="BCB27822.1"/>
    <property type="molecule type" value="Genomic_DNA"/>
</dbReference>
<dbReference type="InterPro" id="IPR052702">
    <property type="entry name" value="MscS-like_channel"/>
</dbReference>
<evidence type="ECO:0000256" key="6">
    <source>
        <dbReference type="ARBA" id="ARBA00023136"/>
    </source>
</evidence>
<dbReference type="SUPFAM" id="SSF82689">
    <property type="entry name" value="Mechanosensitive channel protein MscS (YggB), C-terminal domain"/>
    <property type="match status" value="1"/>
</dbReference>
<dbReference type="Pfam" id="PF00924">
    <property type="entry name" value="MS_channel_2nd"/>
    <property type="match status" value="1"/>
</dbReference>
<dbReference type="RefSeq" id="WP_173066149.1">
    <property type="nucleotide sequence ID" value="NZ_AP022853.1"/>
</dbReference>
<name>A0A6F8VFU5_9PROT</name>
<dbReference type="KEGG" id="slac:SKTS_27080"/>
<dbReference type="PANTHER" id="PTHR30347">
    <property type="entry name" value="POTASSIUM CHANNEL RELATED"/>
    <property type="match status" value="1"/>
</dbReference>
<dbReference type="Pfam" id="PF21082">
    <property type="entry name" value="MS_channel_3rd"/>
    <property type="match status" value="1"/>
</dbReference>
<proteinExistence type="inferred from homology"/>
<evidence type="ECO:0000259" key="9">
    <source>
        <dbReference type="Pfam" id="PF21082"/>
    </source>
</evidence>
<dbReference type="GO" id="GO:0008381">
    <property type="term" value="F:mechanosensitive monoatomic ion channel activity"/>
    <property type="evidence" value="ECO:0007669"/>
    <property type="project" value="UniProtKB-ARBA"/>
</dbReference>
<evidence type="ECO:0000256" key="4">
    <source>
        <dbReference type="ARBA" id="ARBA00022692"/>
    </source>
</evidence>
<dbReference type="Proteomes" id="UP000502260">
    <property type="component" value="Chromosome"/>
</dbReference>
<keyword evidence="3" id="KW-1003">Cell membrane</keyword>
<feature type="transmembrane region" description="Helical" evidence="7">
    <location>
        <begin position="23"/>
        <end position="44"/>
    </location>
</feature>
<comment type="subcellular location">
    <subcellularLocation>
        <location evidence="1">Cell membrane</location>
        <topology evidence="1">Multi-pass membrane protein</topology>
    </subcellularLocation>
</comment>
<dbReference type="InterPro" id="IPR006685">
    <property type="entry name" value="MscS_channel_2nd"/>
</dbReference>
<comment type="similarity">
    <text evidence="2">Belongs to the MscS (TC 1.A.23) family.</text>
</comment>
<evidence type="ECO:0000256" key="5">
    <source>
        <dbReference type="ARBA" id="ARBA00022989"/>
    </source>
</evidence>
<dbReference type="SUPFAM" id="SSF50182">
    <property type="entry name" value="Sm-like ribonucleoproteins"/>
    <property type="match status" value="1"/>
</dbReference>
<keyword evidence="5 7" id="KW-1133">Transmembrane helix</keyword>
<feature type="transmembrane region" description="Helical" evidence="7">
    <location>
        <begin position="97"/>
        <end position="115"/>
    </location>
</feature>